<protein>
    <submittedName>
        <fullName evidence="2">ADP-ribosylation factor GTPase-activating protein AGD10</fullName>
    </submittedName>
</protein>
<dbReference type="AlphaFoldDB" id="A0AAV9BC59"/>
<dbReference type="GO" id="GO:0004843">
    <property type="term" value="F:cysteine-type deubiquitinase activity"/>
    <property type="evidence" value="ECO:0007669"/>
    <property type="project" value="InterPro"/>
</dbReference>
<dbReference type="GO" id="GO:0016579">
    <property type="term" value="P:protein deubiquitination"/>
    <property type="evidence" value="ECO:0007669"/>
    <property type="project" value="InterPro"/>
</dbReference>
<name>A0AAV9BC59_ACOGR</name>
<organism evidence="2 3">
    <name type="scientific">Acorus gramineus</name>
    <name type="common">Dwarf sweet flag</name>
    <dbReference type="NCBI Taxonomy" id="55184"/>
    <lineage>
        <taxon>Eukaryota</taxon>
        <taxon>Viridiplantae</taxon>
        <taxon>Streptophyta</taxon>
        <taxon>Embryophyta</taxon>
        <taxon>Tracheophyta</taxon>
        <taxon>Spermatophyta</taxon>
        <taxon>Magnoliopsida</taxon>
        <taxon>Liliopsida</taxon>
        <taxon>Acoraceae</taxon>
        <taxon>Acorus</taxon>
    </lineage>
</organism>
<dbReference type="InterPro" id="IPR001394">
    <property type="entry name" value="Peptidase_C19_UCH"/>
</dbReference>
<dbReference type="CDD" id="cd02257">
    <property type="entry name" value="Peptidase_C19"/>
    <property type="match status" value="1"/>
</dbReference>
<accession>A0AAV9BC59</accession>
<comment type="caution">
    <text evidence="2">The sequence shown here is derived from an EMBL/GenBank/DDBJ whole genome shotgun (WGS) entry which is preliminary data.</text>
</comment>
<evidence type="ECO:0000313" key="3">
    <source>
        <dbReference type="Proteomes" id="UP001179952"/>
    </source>
</evidence>
<dbReference type="EMBL" id="JAUJYN010000004">
    <property type="protein sequence ID" value="KAK1274245.1"/>
    <property type="molecule type" value="Genomic_DNA"/>
</dbReference>
<dbReference type="Gene3D" id="3.90.70.10">
    <property type="entry name" value="Cysteine proteinases"/>
    <property type="match status" value="1"/>
</dbReference>
<dbReference type="InterPro" id="IPR038765">
    <property type="entry name" value="Papain-like_cys_pep_sf"/>
</dbReference>
<gene>
    <name evidence="2" type="ORF">QJS04_geneDACA012139</name>
</gene>
<sequence length="128" mass="14664">MVIQETNEARQKFSNAKAISSAQFFADPNNAKDTEGQISLQKLTRGEAGSQKISHRLCCDLQCTPNVDQKSRIVAKEKWYTFDQAPLVVFFHLKRFSTESNHTQKIDKFVEFPLELNNLSMEEHGKTK</sequence>
<reference evidence="2" key="1">
    <citation type="journal article" date="2023" name="Nat. Commun.">
        <title>Diploid and tetraploid genomes of Acorus and the evolution of monocots.</title>
        <authorList>
            <person name="Ma L."/>
            <person name="Liu K.W."/>
            <person name="Li Z."/>
            <person name="Hsiao Y.Y."/>
            <person name="Qi Y."/>
            <person name="Fu T."/>
            <person name="Tang G.D."/>
            <person name="Zhang D."/>
            <person name="Sun W.H."/>
            <person name="Liu D.K."/>
            <person name="Li Y."/>
            <person name="Chen G.Z."/>
            <person name="Liu X.D."/>
            <person name="Liao X.Y."/>
            <person name="Jiang Y.T."/>
            <person name="Yu X."/>
            <person name="Hao Y."/>
            <person name="Huang J."/>
            <person name="Zhao X.W."/>
            <person name="Ke S."/>
            <person name="Chen Y.Y."/>
            <person name="Wu W.L."/>
            <person name="Hsu J.L."/>
            <person name="Lin Y.F."/>
            <person name="Huang M.D."/>
            <person name="Li C.Y."/>
            <person name="Huang L."/>
            <person name="Wang Z.W."/>
            <person name="Zhao X."/>
            <person name="Zhong W.Y."/>
            <person name="Peng D.H."/>
            <person name="Ahmad S."/>
            <person name="Lan S."/>
            <person name="Zhang J.S."/>
            <person name="Tsai W.C."/>
            <person name="Van de Peer Y."/>
            <person name="Liu Z.J."/>
        </authorList>
    </citation>
    <scope>NUCLEOTIDE SEQUENCE</scope>
    <source>
        <strain evidence="2">SCP</strain>
    </source>
</reference>
<proteinExistence type="predicted"/>
<evidence type="ECO:0000313" key="2">
    <source>
        <dbReference type="EMBL" id="KAK1274245.1"/>
    </source>
</evidence>
<keyword evidence="3" id="KW-1185">Reference proteome</keyword>
<reference evidence="2" key="2">
    <citation type="submission" date="2023-06" db="EMBL/GenBank/DDBJ databases">
        <authorList>
            <person name="Ma L."/>
            <person name="Liu K.-W."/>
            <person name="Li Z."/>
            <person name="Hsiao Y.-Y."/>
            <person name="Qi Y."/>
            <person name="Fu T."/>
            <person name="Tang G."/>
            <person name="Zhang D."/>
            <person name="Sun W.-H."/>
            <person name="Liu D.-K."/>
            <person name="Li Y."/>
            <person name="Chen G.-Z."/>
            <person name="Liu X.-D."/>
            <person name="Liao X.-Y."/>
            <person name="Jiang Y.-T."/>
            <person name="Yu X."/>
            <person name="Hao Y."/>
            <person name="Huang J."/>
            <person name="Zhao X.-W."/>
            <person name="Ke S."/>
            <person name="Chen Y.-Y."/>
            <person name="Wu W.-L."/>
            <person name="Hsu J.-L."/>
            <person name="Lin Y.-F."/>
            <person name="Huang M.-D."/>
            <person name="Li C.-Y."/>
            <person name="Huang L."/>
            <person name="Wang Z.-W."/>
            <person name="Zhao X."/>
            <person name="Zhong W.-Y."/>
            <person name="Peng D.-H."/>
            <person name="Ahmad S."/>
            <person name="Lan S."/>
            <person name="Zhang J.-S."/>
            <person name="Tsai W.-C."/>
            <person name="Van De Peer Y."/>
            <person name="Liu Z.-J."/>
        </authorList>
    </citation>
    <scope>NUCLEOTIDE SEQUENCE</scope>
    <source>
        <strain evidence="2">SCP</strain>
        <tissue evidence="2">Leaves</tissue>
    </source>
</reference>
<dbReference type="SUPFAM" id="SSF54001">
    <property type="entry name" value="Cysteine proteinases"/>
    <property type="match status" value="1"/>
</dbReference>
<dbReference type="Proteomes" id="UP001179952">
    <property type="component" value="Unassembled WGS sequence"/>
</dbReference>
<evidence type="ECO:0000259" key="1">
    <source>
        <dbReference type="Pfam" id="PF00443"/>
    </source>
</evidence>
<dbReference type="Pfam" id="PF00443">
    <property type="entry name" value="UCH"/>
    <property type="match status" value="1"/>
</dbReference>
<feature type="domain" description="Peptidase C19 ubiquitin carboxyl-terminal hydrolase" evidence="1">
    <location>
        <begin position="69"/>
        <end position="122"/>
    </location>
</feature>